<dbReference type="Proteomes" id="UP001596058">
    <property type="component" value="Unassembled WGS sequence"/>
</dbReference>
<evidence type="ECO:0000313" key="3">
    <source>
        <dbReference type="Proteomes" id="UP001596058"/>
    </source>
</evidence>
<feature type="region of interest" description="Disordered" evidence="1">
    <location>
        <begin position="166"/>
        <end position="282"/>
    </location>
</feature>
<feature type="compositionally biased region" description="Basic and acidic residues" evidence="1">
    <location>
        <begin position="170"/>
        <end position="197"/>
    </location>
</feature>
<gene>
    <name evidence="2" type="ORF">ACFPZ3_63880</name>
</gene>
<keyword evidence="3" id="KW-1185">Reference proteome</keyword>
<feature type="compositionally biased region" description="Basic and acidic residues" evidence="1">
    <location>
        <begin position="214"/>
        <end position="223"/>
    </location>
</feature>
<reference evidence="3" key="1">
    <citation type="journal article" date="2019" name="Int. J. Syst. Evol. Microbiol.">
        <title>The Global Catalogue of Microorganisms (GCM) 10K type strain sequencing project: providing services to taxonomists for standard genome sequencing and annotation.</title>
        <authorList>
            <consortium name="The Broad Institute Genomics Platform"/>
            <consortium name="The Broad Institute Genome Sequencing Center for Infectious Disease"/>
            <person name="Wu L."/>
            <person name="Ma J."/>
        </authorList>
    </citation>
    <scope>NUCLEOTIDE SEQUENCE [LARGE SCALE GENOMIC DNA]</scope>
    <source>
        <strain evidence="3">CCUG 53903</strain>
    </source>
</reference>
<dbReference type="RefSeq" id="WP_379524169.1">
    <property type="nucleotide sequence ID" value="NZ_JBHSPA010000115.1"/>
</dbReference>
<organism evidence="2 3">
    <name type="scientific">Nonomuraea insulae</name>
    <dbReference type="NCBI Taxonomy" id="1616787"/>
    <lineage>
        <taxon>Bacteria</taxon>
        <taxon>Bacillati</taxon>
        <taxon>Actinomycetota</taxon>
        <taxon>Actinomycetes</taxon>
        <taxon>Streptosporangiales</taxon>
        <taxon>Streptosporangiaceae</taxon>
        <taxon>Nonomuraea</taxon>
    </lineage>
</organism>
<protein>
    <submittedName>
        <fullName evidence="2">Dihydrofolate reductase family protein</fullName>
    </submittedName>
</protein>
<dbReference type="Gene3D" id="3.40.430.10">
    <property type="entry name" value="Dihydrofolate Reductase, subunit A"/>
    <property type="match status" value="1"/>
</dbReference>
<proteinExistence type="predicted"/>
<comment type="caution">
    <text evidence="2">The sequence shown here is derived from an EMBL/GenBank/DDBJ whole genome shotgun (WGS) entry which is preliminary data.</text>
</comment>
<name>A0ABW1DCV5_9ACTN</name>
<dbReference type="EMBL" id="JBHSPA010000115">
    <property type="protein sequence ID" value="MFC5834758.1"/>
    <property type="molecule type" value="Genomic_DNA"/>
</dbReference>
<dbReference type="SUPFAM" id="SSF53597">
    <property type="entry name" value="Dihydrofolate reductase-like"/>
    <property type="match status" value="1"/>
</dbReference>
<accession>A0ABW1DCV5</accession>
<feature type="compositionally biased region" description="Basic and acidic residues" evidence="1">
    <location>
        <begin position="252"/>
        <end position="263"/>
    </location>
</feature>
<dbReference type="InterPro" id="IPR024072">
    <property type="entry name" value="DHFR-like_dom_sf"/>
</dbReference>
<evidence type="ECO:0000256" key="1">
    <source>
        <dbReference type="SAM" id="MobiDB-lite"/>
    </source>
</evidence>
<evidence type="ECO:0000313" key="2">
    <source>
        <dbReference type="EMBL" id="MFC5834758.1"/>
    </source>
</evidence>
<feature type="compositionally biased region" description="Polar residues" evidence="1">
    <location>
        <begin position="225"/>
        <end position="235"/>
    </location>
</feature>
<sequence length="282" mass="30704">MFVVTHRPPPAGWDVTTTPFTFVSDGVDHAIARAREAAGQRDVGVGPGSTVADALGAGLLDELRMDVVPVLLGAGTPMLAGLGGTAPIGFDQAEVIEGIGVTHMIYRRATQNPQVTFTAVRARYQGRRIRILTSPPAPRPPAGSTCPAVRRRPFCTSHRGMGQRVSYLRYSREEKRMPRGSSPKRERQYEHIKDSAQKRGTSKKRATEIAARTVNKERARAGESKTASRTSTRDMSSGRRGGLRSHSGSGGRTRDQLYAEAKRRNVKGRSQMTKAELEKALS</sequence>